<reference evidence="6 7" key="1">
    <citation type="journal article" date="2003" name="Proc. Natl. Acad. Sci. U.S.A.">
        <title>Complete genome sequence of the marine planctomycete Pirellula sp. strain 1.</title>
        <authorList>
            <person name="Gloeckner F.O."/>
            <person name="Kube M."/>
            <person name="Bauer M."/>
            <person name="Teeling H."/>
            <person name="Lombardot T."/>
            <person name="Ludwig W."/>
            <person name="Gade D."/>
            <person name="Beck A."/>
            <person name="Borzym K."/>
            <person name="Heitmann K."/>
            <person name="Rabus R."/>
            <person name="Schlesner H."/>
            <person name="Amann R."/>
            <person name="Reinhardt R."/>
        </authorList>
    </citation>
    <scope>NUCLEOTIDE SEQUENCE [LARGE SCALE GENOMIC DNA]</scope>
    <source>
        <strain evidence="7">DSM 10527 / NCIMB 13988 / SH1</strain>
    </source>
</reference>
<dbReference type="OrthoDB" id="9811373at2"/>
<dbReference type="InterPro" id="IPR032808">
    <property type="entry name" value="DoxX"/>
</dbReference>
<accession>Q7UIZ8</accession>
<dbReference type="eggNOG" id="COG3795">
    <property type="taxonomic scope" value="Bacteria"/>
</dbReference>
<dbReference type="EMBL" id="BX294154">
    <property type="protein sequence ID" value="CAD77462.1"/>
    <property type="molecule type" value="Genomic_DNA"/>
</dbReference>
<evidence type="ECO:0000313" key="7">
    <source>
        <dbReference type="Proteomes" id="UP000001025"/>
    </source>
</evidence>
<proteinExistence type="predicted"/>
<dbReference type="PATRIC" id="fig|243090.15.peg.5905"/>
<feature type="transmembrane region" description="Helical" evidence="5">
    <location>
        <begin position="79"/>
        <end position="97"/>
    </location>
</feature>
<dbReference type="KEGG" id="rba:RB12227"/>
<dbReference type="GO" id="GO:0016020">
    <property type="term" value="C:membrane"/>
    <property type="evidence" value="ECO:0007669"/>
    <property type="project" value="UniProtKB-SubCell"/>
</dbReference>
<sequence>MDPNHLKMNSNKKLTIAGWILSGLLALMLIGASASGKLTSWEGKSEMFAKMGWSEDVMFWIGIVEVTVTVLFLIPRTSFIGAILLAAYLGGATATHVRMEEPFFIPIIVGIVVWVALGLRNPAVFRLAFAPQSVSNTADPVDRSEA</sequence>
<organism evidence="6 7">
    <name type="scientific">Rhodopirellula baltica (strain DSM 10527 / NCIMB 13988 / SH1)</name>
    <dbReference type="NCBI Taxonomy" id="243090"/>
    <lineage>
        <taxon>Bacteria</taxon>
        <taxon>Pseudomonadati</taxon>
        <taxon>Planctomycetota</taxon>
        <taxon>Planctomycetia</taxon>
        <taxon>Pirellulales</taxon>
        <taxon>Pirellulaceae</taxon>
        <taxon>Rhodopirellula</taxon>
    </lineage>
</organism>
<keyword evidence="4 5" id="KW-0472">Membrane</keyword>
<feature type="transmembrane region" description="Helical" evidence="5">
    <location>
        <begin position="57"/>
        <end position="74"/>
    </location>
</feature>
<evidence type="ECO:0000313" key="6">
    <source>
        <dbReference type="EMBL" id="CAD77462.1"/>
    </source>
</evidence>
<evidence type="ECO:0000256" key="5">
    <source>
        <dbReference type="SAM" id="Phobius"/>
    </source>
</evidence>
<evidence type="ECO:0000256" key="1">
    <source>
        <dbReference type="ARBA" id="ARBA00004141"/>
    </source>
</evidence>
<dbReference type="STRING" id="243090.RB12227"/>
<evidence type="ECO:0000256" key="4">
    <source>
        <dbReference type="ARBA" id="ARBA00023136"/>
    </source>
</evidence>
<keyword evidence="7" id="KW-1185">Reference proteome</keyword>
<protein>
    <submittedName>
        <fullName evidence="6">Probable integral membrane protein</fullName>
    </submittedName>
</protein>
<dbReference type="HOGENOM" id="CLU_120475_2_0_0"/>
<dbReference type="InParanoid" id="Q7UIZ8"/>
<keyword evidence="3 5" id="KW-1133">Transmembrane helix</keyword>
<dbReference type="Pfam" id="PF13564">
    <property type="entry name" value="DoxX_2"/>
    <property type="match status" value="1"/>
</dbReference>
<feature type="transmembrane region" description="Helical" evidence="5">
    <location>
        <begin position="103"/>
        <end position="119"/>
    </location>
</feature>
<name>Q7UIZ8_RHOBA</name>
<dbReference type="Proteomes" id="UP000001025">
    <property type="component" value="Chromosome"/>
</dbReference>
<comment type="subcellular location">
    <subcellularLocation>
        <location evidence="1">Membrane</location>
        <topology evidence="1">Multi-pass membrane protein</topology>
    </subcellularLocation>
</comment>
<evidence type="ECO:0000256" key="2">
    <source>
        <dbReference type="ARBA" id="ARBA00022692"/>
    </source>
</evidence>
<keyword evidence="2 5" id="KW-0812">Transmembrane</keyword>
<evidence type="ECO:0000256" key="3">
    <source>
        <dbReference type="ARBA" id="ARBA00022989"/>
    </source>
</evidence>
<gene>
    <name evidence="6" type="ordered locus">RB12227</name>
</gene>
<dbReference type="AlphaFoldDB" id="Q7UIZ8"/>
<dbReference type="EnsemblBacteria" id="CAD77462">
    <property type="protein sequence ID" value="CAD77462"/>
    <property type="gene ID" value="RB12227"/>
</dbReference>